<dbReference type="AlphaFoldDB" id="A0A8T2YW41"/>
<keyword evidence="2" id="KW-1185">Reference proteome</keyword>
<organism evidence="1 2">
    <name type="scientific">Populus deltoides</name>
    <name type="common">Eastern poplar</name>
    <name type="synonym">Eastern cottonwood</name>
    <dbReference type="NCBI Taxonomy" id="3696"/>
    <lineage>
        <taxon>Eukaryota</taxon>
        <taxon>Viridiplantae</taxon>
        <taxon>Streptophyta</taxon>
        <taxon>Embryophyta</taxon>
        <taxon>Tracheophyta</taxon>
        <taxon>Spermatophyta</taxon>
        <taxon>Magnoliopsida</taxon>
        <taxon>eudicotyledons</taxon>
        <taxon>Gunneridae</taxon>
        <taxon>Pentapetalae</taxon>
        <taxon>rosids</taxon>
        <taxon>fabids</taxon>
        <taxon>Malpighiales</taxon>
        <taxon>Salicaceae</taxon>
        <taxon>Saliceae</taxon>
        <taxon>Populus</taxon>
    </lineage>
</organism>
<reference evidence="1" key="1">
    <citation type="journal article" date="2021" name="J. Hered.">
        <title>Genome Assembly of Salicaceae Populus deltoides (Eastern Cottonwood) I-69 Based on Nanopore Sequencing and Hi-C Technologies.</title>
        <authorList>
            <person name="Bai S."/>
            <person name="Wu H."/>
            <person name="Zhang J."/>
            <person name="Pan Z."/>
            <person name="Zhao W."/>
            <person name="Li Z."/>
            <person name="Tong C."/>
        </authorList>
    </citation>
    <scope>NUCLEOTIDE SEQUENCE</scope>
    <source>
        <tissue evidence="1">Leaf</tissue>
    </source>
</reference>
<sequence>MPSNNALVNLDLMLPSWKEKLLPRDSAQSFASVWEDQDSLNKAAHLIPGNHMKSGLNSTFPKGFGHWHIADWTVESVSMATHGVSSLRLHDFSSLMSSNCVDASRTDEPGSLAINR</sequence>
<proteinExistence type="predicted"/>
<gene>
    <name evidence="1" type="ORF">H0E87_011210</name>
</gene>
<comment type="caution">
    <text evidence="1">The sequence shown here is derived from an EMBL/GenBank/DDBJ whole genome shotgun (WGS) entry which is preliminary data.</text>
</comment>
<dbReference type="Proteomes" id="UP000807159">
    <property type="component" value="Chromosome 5"/>
</dbReference>
<dbReference type="EMBL" id="JACEGQ020000005">
    <property type="protein sequence ID" value="KAH8509363.1"/>
    <property type="molecule type" value="Genomic_DNA"/>
</dbReference>
<evidence type="ECO:0000313" key="2">
    <source>
        <dbReference type="Proteomes" id="UP000807159"/>
    </source>
</evidence>
<protein>
    <submittedName>
        <fullName evidence="1">Uncharacterized protein</fullName>
    </submittedName>
</protein>
<accession>A0A8T2YW41</accession>
<name>A0A8T2YW41_POPDE</name>
<evidence type="ECO:0000313" key="1">
    <source>
        <dbReference type="EMBL" id="KAH8509363.1"/>
    </source>
</evidence>